<gene>
    <name evidence="2" type="ORF">NECHADRAFT_54685</name>
</gene>
<feature type="region of interest" description="Disordered" evidence="1">
    <location>
        <begin position="404"/>
        <end position="424"/>
    </location>
</feature>
<dbReference type="HOGENOM" id="CLU_006866_0_0_1"/>
<accession>C7ZDE8</accession>
<protein>
    <submittedName>
        <fullName evidence="2">Uncharacterized protein</fullName>
    </submittedName>
</protein>
<dbReference type="InParanoid" id="C7ZDE8"/>
<dbReference type="VEuPathDB" id="FungiDB:NECHADRAFT_54685"/>
<evidence type="ECO:0000256" key="1">
    <source>
        <dbReference type="SAM" id="MobiDB-lite"/>
    </source>
</evidence>
<dbReference type="RefSeq" id="XP_003043602.1">
    <property type="nucleotide sequence ID" value="XM_003043556.1"/>
</dbReference>
<dbReference type="Proteomes" id="UP000005206">
    <property type="component" value="Chromosome 13"/>
</dbReference>
<dbReference type="OrthoDB" id="5400409at2759"/>
<dbReference type="AlphaFoldDB" id="C7ZDE8"/>
<feature type="compositionally biased region" description="Polar residues" evidence="1">
    <location>
        <begin position="458"/>
        <end position="482"/>
    </location>
</feature>
<evidence type="ECO:0000313" key="3">
    <source>
        <dbReference type="Proteomes" id="UP000005206"/>
    </source>
</evidence>
<reference evidence="2 3" key="1">
    <citation type="journal article" date="2009" name="PLoS Genet.">
        <title>The genome of Nectria haematococca: contribution of supernumerary chromosomes to gene expansion.</title>
        <authorList>
            <person name="Coleman J.J."/>
            <person name="Rounsley S.D."/>
            <person name="Rodriguez-Carres M."/>
            <person name="Kuo A."/>
            <person name="Wasmann C.C."/>
            <person name="Grimwood J."/>
            <person name="Schmutz J."/>
            <person name="Taga M."/>
            <person name="White G.J."/>
            <person name="Zhou S."/>
            <person name="Schwartz D.C."/>
            <person name="Freitag M."/>
            <person name="Ma L.J."/>
            <person name="Danchin E.G."/>
            <person name="Henrissat B."/>
            <person name="Coutinho P.M."/>
            <person name="Nelson D.R."/>
            <person name="Straney D."/>
            <person name="Napoli C.A."/>
            <person name="Barker B.M."/>
            <person name="Gribskov M."/>
            <person name="Rep M."/>
            <person name="Kroken S."/>
            <person name="Molnar I."/>
            <person name="Rensing C."/>
            <person name="Kennell J.C."/>
            <person name="Zamora J."/>
            <person name="Farman M.L."/>
            <person name="Selker E.U."/>
            <person name="Salamov A."/>
            <person name="Shapiro H."/>
            <person name="Pangilinan J."/>
            <person name="Lindquist E."/>
            <person name="Lamers C."/>
            <person name="Grigoriev I.V."/>
            <person name="Geiser D.M."/>
            <person name="Covert S.F."/>
            <person name="Temporini E."/>
            <person name="Vanetten H.D."/>
        </authorList>
    </citation>
    <scope>NUCLEOTIDE SEQUENCE [LARGE SCALE GENOMIC DNA]</scope>
    <source>
        <strain evidence="3">ATCC MYA-4622 / CBS 123669 / FGSC 9596 / NRRL 45880 / 77-13-4</strain>
    </source>
</reference>
<dbReference type="OMA" id="TESIWAD"/>
<dbReference type="GeneID" id="9669628"/>
<dbReference type="eggNOG" id="ENOG502SJA0">
    <property type="taxonomic scope" value="Eukaryota"/>
</dbReference>
<dbReference type="EMBL" id="GG698920">
    <property type="protein sequence ID" value="EEU37889.1"/>
    <property type="molecule type" value="Genomic_DNA"/>
</dbReference>
<feature type="compositionally biased region" description="Low complexity" evidence="1">
    <location>
        <begin position="490"/>
        <end position="514"/>
    </location>
</feature>
<sequence>MAGVIQLGDAIKFAELAWIVWEYGWAREHNAGENYRDFGSDVLILHKSLAELEKAVSRAQESLRNLGAGDTDSLGGDRESLLQIVGDYNATLNECHQLLRDNRRYAETTGPIRNIDWNLNIMPQVEHLRSRIQMHTSRIQHVLKPFQIDLVTNIHKDLTRRFRAMHKDVREIKWTMNSLLRLQNPDLASKTEQEPKRELFFVEISDSLLPRMKELDELRNPRWTSHWPGYIRSLEEELSEEYSRVRSQIIVPSTSIYKDGMLAFWPEDESRTTVAPIAPVVGYACLFQGILETFESNTLPPRKDFKVLDFDLRSAVLIPLYADPMDRSMATRSLEIIIEANKSPHHYVFLCLQDVLAFQAAITGFKVVDGYMEPRAIAKFIIRGKEPFENVTIQLWIPRGWTDTDDSATNTPADGPIGRTSGYSSSTPSLVGWNWNRYGPNPVPEISHTMPIPRVRTSPLTNGSPNTAHSPTGATITTPDRSPQSEHQSRSYSISSYRSTTTNSSSMSHSSLGSEHNVTVRLEGSSISTSYGTIRTPPRSPLLVLFTRPKDPESRRSIVAITLDKWTKPQMHRCKCLQSPECPITALETSSGGPIDARRFDGDKWDLLQLVASRGGEEVRPVRVSIWFPAPDLRKKFGGGPCQCSKETEGELEACHLQGHQGLLGVVRDFHRRLLIQYYQQTDNRVDVVNRPPRG</sequence>
<dbReference type="KEGG" id="nhe:NECHADRAFT_54685"/>
<proteinExistence type="predicted"/>
<feature type="region of interest" description="Disordered" evidence="1">
    <location>
        <begin position="446"/>
        <end position="517"/>
    </location>
</feature>
<organism evidence="2 3">
    <name type="scientific">Fusarium vanettenii (strain ATCC MYA-4622 / CBS 123669 / FGSC 9596 / NRRL 45880 / 77-13-4)</name>
    <name type="common">Fusarium solani subsp. pisi</name>
    <dbReference type="NCBI Taxonomy" id="660122"/>
    <lineage>
        <taxon>Eukaryota</taxon>
        <taxon>Fungi</taxon>
        <taxon>Dikarya</taxon>
        <taxon>Ascomycota</taxon>
        <taxon>Pezizomycotina</taxon>
        <taxon>Sordariomycetes</taxon>
        <taxon>Hypocreomycetidae</taxon>
        <taxon>Hypocreales</taxon>
        <taxon>Nectriaceae</taxon>
        <taxon>Fusarium</taxon>
        <taxon>Fusarium solani species complex</taxon>
        <taxon>Fusarium vanettenii</taxon>
    </lineage>
</organism>
<evidence type="ECO:0000313" key="2">
    <source>
        <dbReference type="EMBL" id="EEU37889.1"/>
    </source>
</evidence>
<keyword evidence="3" id="KW-1185">Reference proteome</keyword>
<name>C7ZDE8_FUSV7</name>
<dbReference type="STRING" id="660122.C7ZDE8"/>